<dbReference type="GO" id="GO:0034057">
    <property type="term" value="F:RNA strand-exchange activity"/>
    <property type="evidence" value="ECO:0007669"/>
    <property type="project" value="InterPro"/>
</dbReference>
<keyword evidence="2" id="KW-0694">RNA-binding</keyword>
<evidence type="ECO:0000313" key="6">
    <source>
        <dbReference type="EMBL" id="KKW66897.1"/>
    </source>
</evidence>
<feature type="region of interest" description="Disordered" evidence="4">
    <location>
        <begin position="1"/>
        <end position="61"/>
    </location>
</feature>
<protein>
    <recommendedName>
        <fullName evidence="5">ProQ/FinO domain-containing protein</fullName>
    </recommendedName>
</protein>
<organism evidence="6 7">
    <name type="scientific">Lampropedia cohaerens</name>
    <dbReference type="NCBI Taxonomy" id="1610491"/>
    <lineage>
        <taxon>Bacteria</taxon>
        <taxon>Pseudomonadati</taxon>
        <taxon>Pseudomonadota</taxon>
        <taxon>Betaproteobacteria</taxon>
        <taxon>Burkholderiales</taxon>
        <taxon>Comamonadaceae</taxon>
        <taxon>Lampropedia</taxon>
    </lineage>
</organism>
<evidence type="ECO:0000259" key="5">
    <source>
        <dbReference type="SMART" id="SM00945"/>
    </source>
</evidence>
<gene>
    <name evidence="6" type="ORF">AAV94_13830</name>
</gene>
<dbReference type="AlphaFoldDB" id="A0A0U1PWT2"/>
<dbReference type="EMBL" id="LBNQ01000041">
    <property type="protein sequence ID" value="KKW66897.1"/>
    <property type="molecule type" value="Genomic_DNA"/>
</dbReference>
<dbReference type="GO" id="GO:0005829">
    <property type="term" value="C:cytosol"/>
    <property type="evidence" value="ECO:0007669"/>
    <property type="project" value="TreeGrafter"/>
</dbReference>
<evidence type="ECO:0000313" key="7">
    <source>
        <dbReference type="Proteomes" id="UP000050580"/>
    </source>
</evidence>
<keyword evidence="1" id="KW-0963">Cytoplasm</keyword>
<dbReference type="Gene3D" id="1.10.1710.10">
    <property type="entry name" value="ProQ/FinO domain"/>
    <property type="match status" value="1"/>
</dbReference>
<dbReference type="STRING" id="1610491.AAV94_13830"/>
<sequence length="286" mass="30036">MFPLTMNDSTQPAAPVSAASETSSATSTETPRATAPAPAASQRPGHAGRRKGNASPAASPRQRHPLLQTLAERFPAVFGAQPLPLKVGIFSDLQLALDGEDEAALKLALAQHTRSNAYLQAVASGKPRHNLQGEVVEAMAPAHVFHALTELLRRRLRRAANAAAGAPASGARRRDDGDVAAQWQWFERRLSQAITQSGLPATAFAEAASTRDAQVRAVLERVVEQLSALAAREEAMLAAYEATGGTVADFADTYGLSTQEAGLMLARARLRRDAAASAVHAPAAAT</sequence>
<dbReference type="InterPro" id="IPR016103">
    <property type="entry name" value="ProQ/FinO"/>
</dbReference>
<dbReference type="PANTHER" id="PTHR38106">
    <property type="entry name" value="RNA CHAPERONE PROQ"/>
    <property type="match status" value="1"/>
</dbReference>
<reference evidence="6 7" key="1">
    <citation type="submission" date="2015-05" db="EMBL/GenBank/DDBJ databases">
        <title>Draft genome sequence of Lampropedia sp. CT6, isolated from the microbial mat of a hot water spring, located at Manikaran, India.</title>
        <authorList>
            <person name="Tripathi C."/>
            <person name="Rani P."/>
            <person name="Mahato N.K."/>
            <person name="Lal R."/>
        </authorList>
    </citation>
    <scope>NUCLEOTIDE SEQUENCE [LARGE SCALE GENOMIC DNA]</scope>
    <source>
        <strain evidence="6 7">CT6</strain>
    </source>
</reference>
<comment type="caution">
    <text evidence="6">The sequence shown here is derived from an EMBL/GenBank/DDBJ whole genome shotgun (WGS) entry which is preliminary data.</text>
</comment>
<feature type="domain" description="ProQ/FinO" evidence="5">
    <location>
        <begin position="59"/>
        <end position="167"/>
    </location>
</feature>
<name>A0A0U1PWT2_9BURK</name>
<dbReference type="InterPro" id="IPR023529">
    <property type="entry name" value="ProQ"/>
</dbReference>
<proteinExistence type="predicted"/>
<dbReference type="SUPFAM" id="SSF48657">
    <property type="entry name" value="FinO-like"/>
    <property type="match status" value="1"/>
</dbReference>
<evidence type="ECO:0000256" key="3">
    <source>
        <dbReference type="ARBA" id="ARBA00023186"/>
    </source>
</evidence>
<dbReference type="InterPro" id="IPR036442">
    <property type="entry name" value="ProQ/FinO_sf"/>
</dbReference>
<feature type="compositionally biased region" description="Polar residues" evidence="4">
    <location>
        <begin position="1"/>
        <end position="11"/>
    </location>
</feature>
<accession>A0A0U1PWT2</accession>
<dbReference type="GO" id="GO:0010608">
    <property type="term" value="P:post-transcriptional regulation of gene expression"/>
    <property type="evidence" value="ECO:0007669"/>
    <property type="project" value="InterPro"/>
</dbReference>
<evidence type="ECO:0000256" key="4">
    <source>
        <dbReference type="SAM" id="MobiDB-lite"/>
    </source>
</evidence>
<dbReference type="Proteomes" id="UP000050580">
    <property type="component" value="Unassembled WGS sequence"/>
</dbReference>
<keyword evidence="7" id="KW-1185">Reference proteome</keyword>
<keyword evidence="3" id="KW-0143">Chaperone</keyword>
<evidence type="ECO:0000256" key="2">
    <source>
        <dbReference type="ARBA" id="ARBA00022884"/>
    </source>
</evidence>
<dbReference type="PANTHER" id="PTHR38106:SF1">
    <property type="entry name" value="RNA CHAPERONE PROQ"/>
    <property type="match status" value="1"/>
</dbReference>
<evidence type="ECO:0000256" key="1">
    <source>
        <dbReference type="ARBA" id="ARBA00022490"/>
    </source>
</evidence>
<feature type="compositionally biased region" description="Low complexity" evidence="4">
    <location>
        <begin position="12"/>
        <end position="41"/>
    </location>
</feature>
<dbReference type="GO" id="GO:0033592">
    <property type="term" value="F:RNA strand annealing activity"/>
    <property type="evidence" value="ECO:0007669"/>
    <property type="project" value="InterPro"/>
</dbReference>
<dbReference type="SMART" id="SM00945">
    <property type="entry name" value="ProQ"/>
    <property type="match status" value="1"/>
</dbReference>
<dbReference type="Pfam" id="PF04352">
    <property type="entry name" value="ProQ"/>
    <property type="match status" value="1"/>
</dbReference>